<keyword evidence="3" id="KW-0902">Two-component regulatory system</keyword>
<dbReference type="PROSITE" id="PS50110">
    <property type="entry name" value="RESPONSE_REGULATORY"/>
    <property type="match status" value="1"/>
</dbReference>
<evidence type="ECO:0000256" key="3">
    <source>
        <dbReference type="ARBA" id="ARBA00023012"/>
    </source>
</evidence>
<evidence type="ECO:0000259" key="11">
    <source>
        <dbReference type="PROSITE" id="PS51755"/>
    </source>
</evidence>
<dbReference type="InterPro" id="IPR001867">
    <property type="entry name" value="OmpR/PhoB-type_DNA-bd"/>
</dbReference>
<dbReference type="SMART" id="SM00862">
    <property type="entry name" value="Trans_reg_C"/>
    <property type="match status" value="1"/>
</dbReference>
<evidence type="ECO:0000256" key="5">
    <source>
        <dbReference type="ARBA" id="ARBA00023125"/>
    </source>
</evidence>
<dbReference type="InterPro" id="IPR039420">
    <property type="entry name" value="WalR-like"/>
</dbReference>
<keyword evidence="5 9" id="KW-0238">DNA-binding</keyword>
<dbReference type="InterPro" id="IPR036388">
    <property type="entry name" value="WH-like_DNA-bd_sf"/>
</dbReference>
<proteinExistence type="predicted"/>
<dbReference type="Proteomes" id="UP001321786">
    <property type="component" value="Chromosome"/>
</dbReference>
<dbReference type="GO" id="GO:0005829">
    <property type="term" value="C:cytosol"/>
    <property type="evidence" value="ECO:0007669"/>
    <property type="project" value="TreeGrafter"/>
</dbReference>
<dbReference type="KEGG" id="hprf:HLPR_01460"/>
<evidence type="ECO:0000313" key="13">
    <source>
        <dbReference type="Proteomes" id="UP001321786"/>
    </source>
</evidence>
<dbReference type="SUPFAM" id="SSF46894">
    <property type="entry name" value="C-terminal effector domain of the bipartite response regulators"/>
    <property type="match status" value="1"/>
</dbReference>
<dbReference type="GO" id="GO:0006355">
    <property type="term" value="P:regulation of DNA-templated transcription"/>
    <property type="evidence" value="ECO:0007669"/>
    <property type="project" value="InterPro"/>
</dbReference>
<feature type="domain" description="OmpR/PhoB-type" evidence="11">
    <location>
        <begin position="131"/>
        <end position="230"/>
    </location>
</feature>
<evidence type="ECO:0000256" key="4">
    <source>
        <dbReference type="ARBA" id="ARBA00023015"/>
    </source>
</evidence>
<feature type="modified residue" description="4-aspartylphosphate" evidence="8">
    <location>
        <position position="54"/>
    </location>
</feature>
<evidence type="ECO:0000259" key="10">
    <source>
        <dbReference type="PROSITE" id="PS50110"/>
    </source>
</evidence>
<protein>
    <recommendedName>
        <fullName evidence="1">Stage 0 sporulation protein A homolog</fullName>
    </recommendedName>
</protein>
<evidence type="ECO:0000256" key="8">
    <source>
        <dbReference type="PROSITE-ProRule" id="PRU00169"/>
    </source>
</evidence>
<keyword evidence="6" id="KW-0804">Transcription</keyword>
<dbReference type="Gene3D" id="3.40.50.2300">
    <property type="match status" value="1"/>
</dbReference>
<evidence type="ECO:0000256" key="9">
    <source>
        <dbReference type="PROSITE-ProRule" id="PRU01091"/>
    </source>
</evidence>
<dbReference type="FunFam" id="1.10.10.10:FF:000018">
    <property type="entry name" value="DNA-binding response regulator ResD"/>
    <property type="match status" value="1"/>
</dbReference>
<reference evidence="12 13" key="1">
    <citation type="submission" date="2023-08" db="EMBL/GenBank/DDBJ databases">
        <title>Helicovermis profunda gen. nov., sp. nov., a novel mesophilic, fermentative bacterium within the Bacillota from a deep-sea hydrothermal vent chimney.</title>
        <authorList>
            <person name="Miyazaki U."/>
            <person name="Mizutani D."/>
            <person name="Hashimoto Y."/>
            <person name="Tame A."/>
            <person name="Sawayama S."/>
            <person name="Miyazaki J."/>
            <person name="Takai K."/>
            <person name="Nakagawa S."/>
        </authorList>
    </citation>
    <scope>NUCLEOTIDE SEQUENCE [LARGE SCALE GENOMIC DNA]</scope>
    <source>
        <strain evidence="12 13">S502</strain>
    </source>
</reference>
<dbReference type="SUPFAM" id="SSF52172">
    <property type="entry name" value="CheY-like"/>
    <property type="match status" value="1"/>
</dbReference>
<dbReference type="Gene3D" id="6.10.250.690">
    <property type="match status" value="1"/>
</dbReference>
<dbReference type="EMBL" id="AP028654">
    <property type="protein sequence ID" value="BEP27815.1"/>
    <property type="molecule type" value="Genomic_DNA"/>
</dbReference>
<evidence type="ECO:0000256" key="2">
    <source>
        <dbReference type="ARBA" id="ARBA00022553"/>
    </source>
</evidence>
<evidence type="ECO:0000256" key="6">
    <source>
        <dbReference type="ARBA" id="ARBA00023163"/>
    </source>
</evidence>
<evidence type="ECO:0000256" key="7">
    <source>
        <dbReference type="ARBA" id="ARBA00024867"/>
    </source>
</evidence>
<dbReference type="Gene3D" id="1.10.10.10">
    <property type="entry name" value="Winged helix-like DNA-binding domain superfamily/Winged helix DNA-binding domain"/>
    <property type="match status" value="1"/>
</dbReference>
<dbReference type="SMART" id="SM00448">
    <property type="entry name" value="REC"/>
    <property type="match status" value="1"/>
</dbReference>
<keyword evidence="4" id="KW-0805">Transcription regulation</keyword>
<evidence type="ECO:0000256" key="1">
    <source>
        <dbReference type="ARBA" id="ARBA00018672"/>
    </source>
</evidence>
<organism evidence="12 13">
    <name type="scientific">Helicovermis profundi</name>
    <dbReference type="NCBI Taxonomy" id="3065157"/>
    <lineage>
        <taxon>Bacteria</taxon>
        <taxon>Bacillati</taxon>
        <taxon>Bacillota</taxon>
        <taxon>Clostridia</taxon>
        <taxon>Helicovermis</taxon>
    </lineage>
</organism>
<dbReference type="CDD" id="cd00383">
    <property type="entry name" value="trans_reg_C"/>
    <property type="match status" value="1"/>
</dbReference>
<name>A0AAU9ERY6_9FIRM</name>
<comment type="function">
    <text evidence="7">May play the central regulatory role in sporulation. It may be an element of the effector pathway responsible for the activation of sporulation genes in response to nutritional stress. Spo0A may act in concert with spo0H (a sigma factor) to control the expression of some genes that are critical to the sporulation process.</text>
</comment>
<dbReference type="GO" id="GO:0000976">
    <property type="term" value="F:transcription cis-regulatory region binding"/>
    <property type="evidence" value="ECO:0007669"/>
    <property type="project" value="TreeGrafter"/>
</dbReference>
<dbReference type="CDD" id="cd17574">
    <property type="entry name" value="REC_OmpR"/>
    <property type="match status" value="1"/>
</dbReference>
<dbReference type="InterPro" id="IPR001789">
    <property type="entry name" value="Sig_transdc_resp-reg_receiver"/>
</dbReference>
<accession>A0AAU9ERY6</accession>
<feature type="domain" description="Response regulatory" evidence="10">
    <location>
        <begin position="5"/>
        <end position="118"/>
    </location>
</feature>
<dbReference type="PROSITE" id="PS51755">
    <property type="entry name" value="OMPR_PHOB"/>
    <property type="match status" value="1"/>
</dbReference>
<dbReference type="AlphaFoldDB" id="A0AAU9ERY6"/>
<evidence type="ECO:0000313" key="12">
    <source>
        <dbReference type="EMBL" id="BEP27815.1"/>
    </source>
</evidence>
<dbReference type="Pfam" id="PF00072">
    <property type="entry name" value="Response_reg"/>
    <property type="match status" value="1"/>
</dbReference>
<gene>
    <name evidence="12" type="ORF">HLPR_01460</name>
</gene>
<dbReference type="GO" id="GO:0032993">
    <property type="term" value="C:protein-DNA complex"/>
    <property type="evidence" value="ECO:0007669"/>
    <property type="project" value="TreeGrafter"/>
</dbReference>
<sequence>MNKTQILIIEDDVNIARLEIDYLEIEGMNITHEVDGMKGLELAKQKSFDLIIIDLMLPSVDGFEILKEIREKFDIPMIMISARSEDIDKIRALGLGADDYITKPFSPSEMVARVKSHLKRYKRLSDKQHVLDEIAIANMLIHTKSHRVYVDNKEITLTTKEFELLLFMATNIDIIFSRNQLFEKIWGMDNYGDIGTVAVHIQKLRKKIEKDPTNPVFIETVWGAGYRMNKRH</sequence>
<dbReference type="PANTHER" id="PTHR48111:SF26">
    <property type="entry name" value="STAGE 0 SPORULATION PROTEIN A HOMOLOG"/>
    <property type="match status" value="1"/>
</dbReference>
<dbReference type="RefSeq" id="WP_338536182.1">
    <property type="nucleotide sequence ID" value="NZ_AP028654.1"/>
</dbReference>
<feature type="DNA-binding region" description="OmpR/PhoB-type" evidence="9">
    <location>
        <begin position="131"/>
        <end position="230"/>
    </location>
</feature>
<dbReference type="InterPro" id="IPR011006">
    <property type="entry name" value="CheY-like_superfamily"/>
</dbReference>
<keyword evidence="13" id="KW-1185">Reference proteome</keyword>
<dbReference type="Pfam" id="PF00486">
    <property type="entry name" value="Trans_reg_C"/>
    <property type="match status" value="1"/>
</dbReference>
<dbReference type="GO" id="GO:0000156">
    <property type="term" value="F:phosphorelay response regulator activity"/>
    <property type="evidence" value="ECO:0007669"/>
    <property type="project" value="TreeGrafter"/>
</dbReference>
<dbReference type="PANTHER" id="PTHR48111">
    <property type="entry name" value="REGULATOR OF RPOS"/>
    <property type="match status" value="1"/>
</dbReference>
<keyword evidence="2 8" id="KW-0597">Phosphoprotein</keyword>
<dbReference type="InterPro" id="IPR016032">
    <property type="entry name" value="Sig_transdc_resp-reg_C-effctor"/>
</dbReference>